<dbReference type="Proteomes" id="UP001190926">
    <property type="component" value="Unassembled WGS sequence"/>
</dbReference>
<evidence type="ECO:0000313" key="3">
    <source>
        <dbReference type="Proteomes" id="UP001190926"/>
    </source>
</evidence>
<evidence type="ECO:0000256" key="1">
    <source>
        <dbReference type="SAM" id="MobiDB-lite"/>
    </source>
</evidence>
<evidence type="ECO:0000313" key="2">
    <source>
        <dbReference type="EMBL" id="KAH6828700.1"/>
    </source>
</evidence>
<feature type="region of interest" description="Disordered" evidence="1">
    <location>
        <begin position="258"/>
        <end position="291"/>
    </location>
</feature>
<keyword evidence="3" id="KW-1185">Reference proteome</keyword>
<sequence length="291" mass="33668">MEGRRRNNHRKSQNRKPPCGFWQPTVPAWEKEFCKVVGSMDWETLLHMKKFMHFYDNVIEWNDSAGEEAFSNAKKRYWAKKKGLSCNISLPDPDLYIDKINWDSEIDPELSDVESLSMSSKTEEDHDPVVIFGDSATPNHVLPPTGWGDDEENFVTPATRPSANYVDPWGHSLNEWATAAWPGYSNDGWQGYSNDAWQYSNGSGHGYMPWEGDWSNWSWNYANNYNYVGPDIRDTWDDGDQRHWNENSVPMAGSGECVSSYKTTRAQANEQRRKHMPRIAEDHSEAPYKRE</sequence>
<protein>
    <submittedName>
        <fullName evidence="2">Uncharacterized protein</fullName>
    </submittedName>
</protein>
<accession>A0AAD4P7F0</accession>
<gene>
    <name evidence="2" type="ORF">C2S53_018049</name>
</gene>
<reference evidence="2 3" key="1">
    <citation type="journal article" date="2021" name="Nat. Commun.">
        <title>Incipient diploidization of the medicinal plant Perilla within 10,000 years.</title>
        <authorList>
            <person name="Zhang Y."/>
            <person name="Shen Q."/>
            <person name="Leng L."/>
            <person name="Zhang D."/>
            <person name="Chen S."/>
            <person name="Shi Y."/>
            <person name="Ning Z."/>
            <person name="Chen S."/>
        </authorList>
    </citation>
    <scope>NUCLEOTIDE SEQUENCE [LARGE SCALE GENOMIC DNA]</scope>
    <source>
        <strain evidence="3">cv. PC099</strain>
    </source>
</reference>
<name>A0AAD4P7F0_PERFH</name>
<comment type="caution">
    <text evidence="2">The sequence shown here is derived from an EMBL/GenBank/DDBJ whole genome shotgun (WGS) entry which is preliminary data.</text>
</comment>
<feature type="compositionally biased region" description="Polar residues" evidence="1">
    <location>
        <begin position="260"/>
        <end position="269"/>
    </location>
</feature>
<dbReference type="PANTHER" id="PTHR34567">
    <property type="entry name" value="FK506-BINDING-LIKE PROTEIN"/>
    <property type="match status" value="1"/>
</dbReference>
<organism evidence="2 3">
    <name type="scientific">Perilla frutescens var. hirtella</name>
    <name type="common">Perilla citriodora</name>
    <name type="synonym">Perilla setoyensis</name>
    <dbReference type="NCBI Taxonomy" id="608512"/>
    <lineage>
        <taxon>Eukaryota</taxon>
        <taxon>Viridiplantae</taxon>
        <taxon>Streptophyta</taxon>
        <taxon>Embryophyta</taxon>
        <taxon>Tracheophyta</taxon>
        <taxon>Spermatophyta</taxon>
        <taxon>Magnoliopsida</taxon>
        <taxon>eudicotyledons</taxon>
        <taxon>Gunneridae</taxon>
        <taxon>Pentapetalae</taxon>
        <taxon>asterids</taxon>
        <taxon>lamiids</taxon>
        <taxon>Lamiales</taxon>
        <taxon>Lamiaceae</taxon>
        <taxon>Nepetoideae</taxon>
        <taxon>Elsholtzieae</taxon>
        <taxon>Perilla</taxon>
    </lineage>
</organism>
<dbReference type="PANTHER" id="PTHR34567:SF3">
    <property type="entry name" value="FK506-BINDING-LIKE PROTEIN"/>
    <property type="match status" value="1"/>
</dbReference>
<feature type="compositionally biased region" description="Basic and acidic residues" evidence="1">
    <location>
        <begin position="278"/>
        <end position="291"/>
    </location>
</feature>
<dbReference type="EMBL" id="SDAM02000121">
    <property type="protein sequence ID" value="KAH6828700.1"/>
    <property type="molecule type" value="Genomic_DNA"/>
</dbReference>
<dbReference type="AlphaFoldDB" id="A0AAD4P7F0"/>
<proteinExistence type="predicted"/>